<name>A0A379PPH8_9NOCA</name>
<dbReference type="EMBL" id="UGVI01000002">
    <property type="protein sequence ID" value="SUF09189.1"/>
    <property type="molecule type" value="Genomic_DNA"/>
</dbReference>
<dbReference type="AlphaFoldDB" id="A0A379PPH8"/>
<gene>
    <name evidence="1" type="ORF">NCTC13296_04386</name>
</gene>
<keyword evidence="2" id="KW-1185">Reference proteome</keyword>
<dbReference type="OrthoDB" id="3238779at2"/>
<sequence>MVGSANRGITTMIEAIGLVVVGRAGARLAPRLGIHVSRDTLLRVVRSIPDRPIETTQIWG</sequence>
<reference evidence="1 2" key="1">
    <citation type="submission" date="2018-06" db="EMBL/GenBank/DDBJ databases">
        <authorList>
            <consortium name="Pathogen Informatics"/>
            <person name="Doyle S."/>
        </authorList>
    </citation>
    <scope>NUCLEOTIDE SEQUENCE [LARGE SCALE GENOMIC DNA]</scope>
    <source>
        <strain evidence="1 2">NCTC13296</strain>
    </source>
</reference>
<dbReference type="Proteomes" id="UP000254569">
    <property type="component" value="Unassembled WGS sequence"/>
</dbReference>
<evidence type="ECO:0000313" key="2">
    <source>
        <dbReference type="Proteomes" id="UP000254569"/>
    </source>
</evidence>
<accession>A0A379PPH8</accession>
<organism evidence="1 2">
    <name type="scientific">Rhodococcus gordoniae</name>
    <dbReference type="NCBI Taxonomy" id="223392"/>
    <lineage>
        <taxon>Bacteria</taxon>
        <taxon>Bacillati</taxon>
        <taxon>Actinomycetota</taxon>
        <taxon>Actinomycetes</taxon>
        <taxon>Mycobacteriales</taxon>
        <taxon>Nocardiaceae</taxon>
        <taxon>Rhodococcus</taxon>
    </lineage>
</organism>
<proteinExistence type="predicted"/>
<evidence type="ECO:0000313" key="1">
    <source>
        <dbReference type="EMBL" id="SUF09189.1"/>
    </source>
</evidence>
<protein>
    <submittedName>
        <fullName evidence="1">Uncharacterized protein</fullName>
    </submittedName>
</protein>